<evidence type="ECO:0000313" key="1">
    <source>
        <dbReference type="EMBL" id="TKR77037.1"/>
    </source>
</evidence>
<sequence length="108" mass="12602">MNPLFSTLKLASSALLRLPVPLPSSLRVFSTFSRIQRAIQKRPGDIRRFCVQEELRALRLWQKEVARQIRMLGCTSGAIVELYWDNETKIEKLQNKVEELNQVYQRGQ</sequence>
<comment type="caution">
    <text evidence="1">The sequence shown here is derived from an EMBL/GenBank/DDBJ whole genome shotgun (WGS) entry which is preliminary data.</text>
</comment>
<reference evidence="1 2" key="2">
    <citation type="journal article" date="2019" name="G3 (Bethesda)">
        <title>Hybrid Assembly of the Genome of the Entomopathogenic Nematode Steinernema carpocapsae Identifies the X-Chromosome.</title>
        <authorList>
            <person name="Serra L."/>
            <person name="Macchietto M."/>
            <person name="Macias-Munoz A."/>
            <person name="McGill C.J."/>
            <person name="Rodriguez I.M."/>
            <person name="Rodriguez B."/>
            <person name="Murad R."/>
            <person name="Mortazavi A."/>
        </authorList>
    </citation>
    <scope>NUCLEOTIDE SEQUENCE [LARGE SCALE GENOMIC DNA]</scope>
    <source>
        <strain evidence="1 2">ALL</strain>
    </source>
</reference>
<dbReference type="Proteomes" id="UP000298663">
    <property type="component" value="Unassembled WGS sequence"/>
</dbReference>
<gene>
    <name evidence="1" type="ORF">L596_018086</name>
</gene>
<dbReference type="EMBL" id="AZBU02000005">
    <property type="protein sequence ID" value="TKR77037.1"/>
    <property type="molecule type" value="Genomic_DNA"/>
</dbReference>
<evidence type="ECO:0000313" key="2">
    <source>
        <dbReference type="Proteomes" id="UP000298663"/>
    </source>
</evidence>
<dbReference type="AlphaFoldDB" id="A0A4U5N3K4"/>
<name>A0A4U5N3K4_STECR</name>
<proteinExistence type="predicted"/>
<reference evidence="1 2" key="1">
    <citation type="journal article" date="2015" name="Genome Biol.">
        <title>Comparative genomics of Steinernema reveals deeply conserved gene regulatory networks.</title>
        <authorList>
            <person name="Dillman A.R."/>
            <person name="Macchietto M."/>
            <person name="Porter C.F."/>
            <person name="Rogers A."/>
            <person name="Williams B."/>
            <person name="Antoshechkin I."/>
            <person name="Lee M.M."/>
            <person name="Goodwin Z."/>
            <person name="Lu X."/>
            <person name="Lewis E.E."/>
            <person name="Goodrich-Blair H."/>
            <person name="Stock S.P."/>
            <person name="Adams B.J."/>
            <person name="Sternberg P.W."/>
            <person name="Mortazavi A."/>
        </authorList>
    </citation>
    <scope>NUCLEOTIDE SEQUENCE [LARGE SCALE GENOMIC DNA]</scope>
    <source>
        <strain evidence="1 2">ALL</strain>
    </source>
</reference>
<protein>
    <submittedName>
        <fullName evidence="1">Uncharacterized protein</fullName>
    </submittedName>
</protein>
<accession>A0A4U5N3K4</accession>
<keyword evidence="2" id="KW-1185">Reference proteome</keyword>
<organism evidence="1 2">
    <name type="scientific">Steinernema carpocapsae</name>
    <name type="common">Entomopathogenic nematode</name>
    <dbReference type="NCBI Taxonomy" id="34508"/>
    <lineage>
        <taxon>Eukaryota</taxon>
        <taxon>Metazoa</taxon>
        <taxon>Ecdysozoa</taxon>
        <taxon>Nematoda</taxon>
        <taxon>Chromadorea</taxon>
        <taxon>Rhabditida</taxon>
        <taxon>Tylenchina</taxon>
        <taxon>Panagrolaimomorpha</taxon>
        <taxon>Strongyloidoidea</taxon>
        <taxon>Steinernematidae</taxon>
        <taxon>Steinernema</taxon>
    </lineage>
</organism>